<evidence type="ECO:0000313" key="2">
    <source>
        <dbReference type="Proteomes" id="UP001432163"/>
    </source>
</evidence>
<organism evidence="1 2">
    <name type="scientific">Vibrio phage vB_VpM-pA2SJ1</name>
    <dbReference type="NCBI Taxonomy" id="3095964"/>
    <lineage>
        <taxon>Viruses</taxon>
        <taxon>Duplodnaviria</taxon>
        <taxon>Heunggongvirae</taxon>
        <taxon>Uroviricota</taxon>
        <taxon>Caudoviricetes</taxon>
    </lineage>
</organism>
<dbReference type="EMBL" id="OR813779">
    <property type="protein sequence ID" value="WRQ13100.1"/>
    <property type="molecule type" value="Genomic_DNA"/>
</dbReference>
<accession>A0AAX4J5A6</accession>
<name>A0AAX4J5A6_9CAUD</name>
<proteinExistence type="predicted"/>
<evidence type="ECO:0000313" key="1">
    <source>
        <dbReference type="EMBL" id="WRQ13100.1"/>
    </source>
</evidence>
<sequence>MNNSQIFSKAHAIAKECLNLFVSYRGAFSFALRTIYAELRAHKAEKEQVKEPAKEEKPFIAKLWEAYEPTTKYSRDCWWLNKDIESVLRKGQEMGLVSRRSTTQVALTSEGAKQVKSYYGWN</sequence>
<dbReference type="Proteomes" id="UP001432163">
    <property type="component" value="Segment"/>
</dbReference>
<reference evidence="1" key="1">
    <citation type="submission" date="2023-11" db="EMBL/GenBank/DDBJ databases">
        <title>Complete genome sequence of Vibrio virus vB_VpM-pA2SJ1.</title>
        <authorList>
            <person name="Lim S.J."/>
            <person name="Park S.Y."/>
            <person name="Kim J.H."/>
        </authorList>
    </citation>
    <scope>NUCLEOTIDE SEQUENCE</scope>
</reference>
<protein>
    <submittedName>
        <fullName evidence="1">Uncharacterized protein</fullName>
    </submittedName>
</protein>